<name>A0ABZ2HH13_9RHOB</name>
<gene>
    <name evidence="1" type="ORF">RZ517_15270</name>
</gene>
<dbReference type="Proteomes" id="UP001364156">
    <property type="component" value="Chromosome"/>
</dbReference>
<keyword evidence="2" id="KW-1185">Reference proteome</keyword>
<proteinExistence type="predicted"/>
<protein>
    <submittedName>
        <fullName evidence="1">Uncharacterized protein</fullName>
    </submittedName>
</protein>
<dbReference type="EMBL" id="CP146069">
    <property type="protein sequence ID" value="WWR46114.1"/>
    <property type="molecule type" value="Genomic_DNA"/>
</dbReference>
<sequence>MKAMYAAFLATAVIAVGAWYTLGEIGFSASDRSTGNAVRLDEG</sequence>
<evidence type="ECO:0000313" key="2">
    <source>
        <dbReference type="Proteomes" id="UP001364156"/>
    </source>
</evidence>
<reference evidence="1 2" key="1">
    <citation type="submission" date="2023-10" db="EMBL/GenBank/DDBJ databases">
        <title>Roseovarius strain S88 nov., isolated from a marine algae.</title>
        <authorList>
            <person name="Lee M.W."/>
            <person name="Lee J.K."/>
            <person name="Kim J.M."/>
            <person name="Choi D.G."/>
            <person name="Baek J.H."/>
            <person name="Bayburt H."/>
            <person name="Jung J.J."/>
            <person name="Han D.M."/>
            <person name="Jeon C.O."/>
        </authorList>
    </citation>
    <scope>NUCLEOTIDE SEQUENCE [LARGE SCALE GENOMIC DNA]</scope>
    <source>
        <strain evidence="1 2">S88</strain>
    </source>
</reference>
<dbReference type="RefSeq" id="WP_338549010.1">
    <property type="nucleotide sequence ID" value="NZ_CP146069.1"/>
</dbReference>
<accession>A0ABZ2HH13</accession>
<organism evidence="1 2">
    <name type="scientific">Roseovarius phycicola</name>
    <dbReference type="NCBI Taxonomy" id="3080976"/>
    <lineage>
        <taxon>Bacteria</taxon>
        <taxon>Pseudomonadati</taxon>
        <taxon>Pseudomonadota</taxon>
        <taxon>Alphaproteobacteria</taxon>
        <taxon>Rhodobacterales</taxon>
        <taxon>Roseobacteraceae</taxon>
        <taxon>Roseovarius</taxon>
    </lineage>
</organism>
<evidence type="ECO:0000313" key="1">
    <source>
        <dbReference type="EMBL" id="WWR46114.1"/>
    </source>
</evidence>